<proteinExistence type="predicted"/>
<protein>
    <submittedName>
        <fullName evidence="4">Uncharacterized protein</fullName>
    </submittedName>
</protein>
<dbReference type="Proteomes" id="UP000050795">
    <property type="component" value="Unassembled WGS sequence"/>
</dbReference>
<feature type="compositionally biased region" description="Low complexity" evidence="2">
    <location>
        <begin position="141"/>
        <end position="158"/>
    </location>
</feature>
<evidence type="ECO:0000256" key="1">
    <source>
        <dbReference type="SAM" id="Coils"/>
    </source>
</evidence>
<sequence length="745" mass="85538">MEKLQQLLQQQQQQQQQIQNQLYQNSFRLGEQPPREEDEEEEEEETGEEDIEEEDESLQEFLQPQSQQQKQQSQEQQSRRLSKPELPAAQEQLLQQKLSELQSSSGKKQPAPEPPIQQQQQQQQESKKPEFSVRHQPIPQPVSQQQQQQPSKQGQKSQAPPPPPTSAAQQQQQPAAMLNGDHLKHDSELTKSPIIQVNQFDRKFRNSWRKSPEDFTTKQQQQQMVMKKASKLSENDISSQADEEEEGDITEDDVYRLHDELEHANLQNNEMKKALNEARTIIDQQQNQLTEFRRLAAQYQTDTEAFKMKSMFLLNNTQTRDEQVTVLMDACERLEAEIDALTWQLDQAKHSLDLKTQECDFLNEQLDEIQLNAGSNSTINHQNNNNTNNNLMNGNGHHDPDHIIAGNMDKANTGTDQLRSTLSTEYRSIIGNNHTGHINTMSTGLNMNGANDLSLHMELQKLQEELEVYRKKEEDWEKIHVELLQRQKILEEEKKQQELVIGRLAGEQVAKNKAENPQDNDVENDIPLEIVATLNNLHEEKTTWKLYASSLVRSFVENCEEFIRKTPYNEPYFESDGERRWYAYSMHLLENLLHVAPYMLAKTDLDLLKRTTTKTVQQKRNPYLSGGGGGVGLGRYSATTTTMQQYEPQLITTSDFPLSASQTQLQNRNMSTGQLATSEFVQLSASSASLAQPTLAQSSMLGQEQQLYTQMSYPTGMSTQKNMSERAARAASKSITDLYRKKKQR</sequence>
<keyword evidence="1" id="KW-0175">Coiled coil</keyword>
<organism evidence="3 4">
    <name type="scientific">Trichobilharzia regenti</name>
    <name type="common">Nasal bird schistosome</name>
    <dbReference type="NCBI Taxonomy" id="157069"/>
    <lineage>
        <taxon>Eukaryota</taxon>
        <taxon>Metazoa</taxon>
        <taxon>Spiralia</taxon>
        <taxon>Lophotrochozoa</taxon>
        <taxon>Platyhelminthes</taxon>
        <taxon>Trematoda</taxon>
        <taxon>Digenea</taxon>
        <taxon>Strigeidida</taxon>
        <taxon>Schistosomatoidea</taxon>
        <taxon>Schistosomatidae</taxon>
        <taxon>Trichobilharzia</taxon>
    </lineage>
</organism>
<evidence type="ECO:0000313" key="3">
    <source>
        <dbReference type="Proteomes" id="UP000050795"/>
    </source>
</evidence>
<reference evidence="3" key="1">
    <citation type="submission" date="2022-06" db="EMBL/GenBank/DDBJ databases">
        <authorList>
            <person name="Berger JAMES D."/>
            <person name="Berger JAMES D."/>
        </authorList>
    </citation>
    <scope>NUCLEOTIDE SEQUENCE [LARGE SCALE GENOMIC DNA]</scope>
</reference>
<feature type="compositionally biased region" description="Low complexity" evidence="2">
    <location>
        <begin position="166"/>
        <end position="176"/>
    </location>
</feature>
<reference evidence="4" key="2">
    <citation type="submission" date="2023-11" db="UniProtKB">
        <authorList>
            <consortium name="WormBaseParasite"/>
        </authorList>
    </citation>
    <scope>IDENTIFICATION</scope>
</reference>
<feature type="compositionally biased region" description="Low complexity" evidence="2">
    <location>
        <begin position="59"/>
        <end position="76"/>
    </location>
</feature>
<evidence type="ECO:0000313" key="4">
    <source>
        <dbReference type="WBParaSite" id="TREG1_125520.1"/>
    </source>
</evidence>
<dbReference type="AlphaFoldDB" id="A0AA85J5G5"/>
<feature type="region of interest" description="Disordered" evidence="2">
    <location>
        <begin position="1"/>
        <end position="194"/>
    </location>
</feature>
<keyword evidence="3" id="KW-1185">Reference proteome</keyword>
<evidence type="ECO:0000256" key="2">
    <source>
        <dbReference type="SAM" id="MobiDB-lite"/>
    </source>
</evidence>
<feature type="region of interest" description="Disordered" evidence="2">
    <location>
        <begin position="230"/>
        <end position="249"/>
    </location>
</feature>
<feature type="compositionally biased region" description="Low complexity" evidence="2">
    <location>
        <begin position="1"/>
        <end position="24"/>
    </location>
</feature>
<feature type="coiled-coil region" evidence="1">
    <location>
        <begin position="331"/>
        <end position="372"/>
    </location>
</feature>
<feature type="compositionally biased region" description="Low complexity" evidence="2">
    <location>
        <begin position="90"/>
        <end position="109"/>
    </location>
</feature>
<dbReference type="WBParaSite" id="TREG1_125520.1">
    <property type="protein sequence ID" value="TREG1_125520.1"/>
    <property type="gene ID" value="TREG1_125520"/>
</dbReference>
<feature type="region of interest" description="Disordered" evidence="2">
    <location>
        <begin position="715"/>
        <end position="745"/>
    </location>
</feature>
<feature type="coiled-coil region" evidence="1">
    <location>
        <begin position="261"/>
        <end position="302"/>
    </location>
</feature>
<feature type="compositionally biased region" description="Acidic residues" evidence="2">
    <location>
        <begin position="36"/>
        <end position="58"/>
    </location>
</feature>
<name>A0AA85J5G5_TRIRE</name>
<accession>A0AA85J5G5</accession>